<sequence length="109" mass="12354">MTCFWDSAWINEQRPRDLMPLVYAISTKRGKSLRQGKENDASVGDLALQSNPQITVAFSDQLVALWTAVRGVHLDEEESDQISWKFTAHEQYSTSSAYKTQCHATPDTF</sequence>
<reference evidence="1" key="1">
    <citation type="journal article" date="2005" name="BMC Biol.">
        <title>The sequence of rice chromosomes 11 and 12, rich in disease resistance genes and recent gene duplications.</title>
        <authorList>
            <consortium name="The rice chromosomes 11 and 12 sequencing consortia"/>
        </authorList>
    </citation>
    <scope>NUCLEOTIDE SEQUENCE [LARGE SCALE GENOMIC DNA]</scope>
</reference>
<organism evidence="1">
    <name type="scientific">Oryza sativa subsp. japonica</name>
    <name type="common">Rice</name>
    <dbReference type="NCBI Taxonomy" id="39947"/>
    <lineage>
        <taxon>Eukaryota</taxon>
        <taxon>Viridiplantae</taxon>
        <taxon>Streptophyta</taxon>
        <taxon>Embryophyta</taxon>
        <taxon>Tracheophyta</taxon>
        <taxon>Spermatophyta</taxon>
        <taxon>Magnoliopsida</taxon>
        <taxon>Liliopsida</taxon>
        <taxon>Poales</taxon>
        <taxon>Poaceae</taxon>
        <taxon>BOP clade</taxon>
        <taxon>Oryzoideae</taxon>
        <taxon>Oryzeae</taxon>
        <taxon>Oryzinae</taxon>
        <taxon>Oryza</taxon>
        <taxon>Oryza sativa</taxon>
    </lineage>
</organism>
<reference evidence="1" key="3">
    <citation type="submission" date="2006-01" db="EMBL/GenBank/DDBJ databases">
        <authorList>
            <person name="Buell R."/>
        </authorList>
    </citation>
    <scope>NUCLEOTIDE SEQUENCE</scope>
</reference>
<proteinExistence type="predicted"/>
<reference evidence="1" key="2">
    <citation type="submission" date="2005-04" db="EMBL/GenBank/DDBJ databases">
        <authorList>
            <person name="Buell C.R."/>
            <person name="Wing R.A."/>
            <person name="McCombie W.A."/>
            <person name="Ouyang S."/>
        </authorList>
    </citation>
    <scope>NUCLEOTIDE SEQUENCE</scope>
</reference>
<protein>
    <submittedName>
        <fullName evidence="1">Uncharacterized protein</fullName>
    </submittedName>
</protein>
<gene>
    <name evidence="1" type="ordered locus">LOC_Os12g11400</name>
</gene>
<accession>Q2QVW6</accession>
<dbReference type="EMBL" id="DP000011">
    <property type="protein sequence ID" value="ABA96154.1"/>
    <property type="molecule type" value="Genomic_DNA"/>
</dbReference>
<name>Q2QVW6_ORYSJ</name>
<dbReference type="AlphaFoldDB" id="Q2QVW6"/>
<evidence type="ECO:0000313" key="1">
    <source>
        <dbReference type="EMBL" id="ABA96154.1"/>
    </source>
</evidence>